<dbReference type="AlphaFoldDB" id="A0A0A9QD09"/>
<protein>
    <submittedName>
        <fullName evidence="1">Uncharacterized protein</fullName>
    </submittedName>
</protein>
<dbReference type="EMBL" id="GBRH01231277">
    <property type="protein sequence ID" value="JAD66618.1"/>
    <property type="molecule type" value="Transcribed_RNA"/>
</dbReference>
<reference evidence="1" key="1">
    <citation type="submission" date="2014-09" db="EMBL/GenBank/DDBJ databases">
        <authorList>
            <person name="Magalhaes I.L.F."/>
            <person name="Oliveira U."/>
            <person name="Santos F.R."/>
            <person name="Vidigal T.H.D.A."/>
            <person name="Brescovit A.D."/>
            <person name="Santos A.J."/>
        </authorList>
    </citation>
    <scope>NUCLEOTIDE SEQUENCE</scope>
    <source>
        <tissue evidence="1">Shoot tissue taken approximately 20 cm above the soil surface</tissue>
    </source>
</reference>
<reference evidence="1" key="2">
    <citation type="journal article" date="2015" name="Data Brief">
        <title>Shoot transcriptome of the giant reed, Arundo donax.</title>
        <authorList>
            <person name="Barrero R.A."/>
            <person name="Guerrero F.D."/>
            <person name="Moolhuijzen P."/>
            <person name="Goolsby J.A."/>
            <person name="Tidwell J."/>
            <person name="Bellgard S.E."/>
            <person name="Bellgard M.I."/>
        </authorList>
    </citation>
    <scope>NUCLEOTIDE SEQUENCE</scope>
    <source>
        <tissue evidence="1">Shoot tissue taken approximately 20 cm above the soil surface</tissue>
    </source>
</reference>
<organism evidence="1">
    <name type="scientific">Arundo donax</name>
    <name type="common">Giant reed</name>
    <name type="synonym">Donax arundinaceus</name>
    <dbReference type="NCBI Taxonomy" id="35708"/>
    <lineage>
        <taxon>Eukaryota</taxon>
        <taxon>Viridiplantae</taxon>
        <taxon>Streptophyta</taxon>
        <taxon>Embryophyta</taxon>
        <taxon>Tracheophyta</taxon>
        <taxon>Spermatophyta</taxon>
        <taxon>Magnoliopsida</taxon>
        <taxon>Liliopsida</taxon>
        <taxon>Poales</taxon>
        <taxon>Poaceae</taxon>
        <taxon>PACMAD clade</taxon>
        <taxon>Arundinoideae</taxon>
        <taxon>Arundineae</taxon>
        <taxon>Arundo</taxon>
    </lineage>
</organism>
<accession>A0A0A9QD09</accession>
<evidence type="ECO:0000313" key="1">
    <source>
        <dbReference type="EMBL" id="JAD66618.1"/>
    </source>
</evidence>
<proteinExistence type="predicted"/>
<sequence>MQLILIFLFASQAVYHTPV</sequence>
<name>A0A0A9QD09_ARUDO</name>